<name>A0A9D4M6F6_DREPO</name>
<sequence>MAQDSFIPVPTVSLHTSVPVESEAESDADIDTDKFLVSSNQIYELIFQTLGEELCPRPVETSSNSTISITEQLVCTFDPTMVTKARSRLDTGLPIGTTVLSVFQ</sequence>
<dbReference type="Proteomes" id="UP000828390">
    <property type="component" value="Unassembled WGS sequence"/>
</dbReference>
<dbReference type="EMBL" id="JAIWYP010000002">
    <property type="protein sequence ID" value="KAH3871043.1"/>
    <property type="molecule type" value="Genomic_DNA"/>
</dbReference>
<reference evidence="1" key="1">
    <citation type="journal article" date="2019" name="bioRxiv">
        <title>The Genome of the Zebra Mussel, Dreissena polymorpha: A Resource for Invasive Species Research.</title>
        <authorList>
            <person name="McCartney M.A."/>
            <person name="Auch B."/>
            <person name="Kono T."/>
            <person name="Mallez S."/>
            <person name="Zhang Y."/>
            <person name="Obille A."/>
            <person name="Becker A."/>
            <person name="Abrahante J.E."/>
            <person name="Garbe J."/>
            <person name="Badalamenti J.P."/>
            <person name="Herman A."/>
            <person name="Mangelson H."/>
            <person name="Liachko I."/>
            <person name="Sullivan S."/>
            <person name="Sone E.D."/>
            <person name="Koren S."/>
            <person name="Silverstein K.A.T."/>
            <person name="Beckman K.B."/>
            <person name="Gohl D.M."/>
        </authorList>
    </citation>
    <scope>NUCLEOTIDE SEQUENCE</scope>
    <source>
        <strain evidence="1">Duluth1</strain>
        <tissue evidence="1">Whole animal</tissue>
    </source>
</reference>
<evidence type="ECO:0000313" key="1">
    <source>
        <dbReference type="EMBL" id="KAH3871043.1"/>
    </source>
</evidence>
<evidence type="ECO:0000313" key="2">
    <source>
        <dbReference type="Proteomes" id="UP000828390"/>
    </source>
</evidence>
<reference evidence="1" key="2">
    <citation type="submission" date="2020-11" db="EMBL/GenBank/DDBJ databases">
        <authorList>
            <person name="McCartney M.A."/>
            <person name="Auch B."/>
            <person name="Kono T."/>
            <person name="Mallez S."/>
            <person name="Becker A."/>
            <person name="Gohl D.M."/>
            <person name="Silverstein K.A.T."/>
            <person name="Koren S."/>
            <person name="Bechman K.B."/>
            <person name="Herman A."/>
            <person name="Abrahante J.E."/>
            <person name="Garbe J."/>
        </authorList>
    </citation>
    <scope>NUCLEOTIDE SEQUENCE</scope>
    <source>
        <strain evidence="1">Duluth1</strain>
        <tissue evidence="1">Whole animal</tissue>
    </source>
</reference>
<organism evidence="1 2">
    <name type="scientific">Dreissena polymorpha</name>
    <name type="common">Zebra mussel</name>
    <name type="synonym">Mytilus polymorpha</name>
    <dbReference type="NCBI Taxonomy" id="45954"/>
    <lineage>
        <taxon>Eukaryota</taxon>
        <taxon>Metazoa</taxon>
        <taxon>Spiralia</taxon>
        <taxon>Lophotrochozoa</taxon>
        <taxon>Mollusca</taxon>
        <taxon>Bivalvia</taxon>
        <taxon>Autobranchia</taxon>
        <taxon>Heteroconchia</taxon>
        <taxon>Euheterodonta</taxon>
        <taxon>Imparidentia</taxon>
        <taxon>Neoheterodontei</taxon>
        <taxon>Myida</taxon>
        <taxon>Dreissenoidea</taxon>
        <taxon>Dreissenidae</taxon>
        <taxon>Dreissena</taxon>
    </lineage>
</organism>
<gene>
    <name evidence="1" type="ORF">DPMN_034237</name>
</gene>
<keyword evidence="2" id="KW-1185">Reference proteome</keyword>
<protein>
    <submittedName>
        <fullName evidence="1">Uncharacterized protein</fullName>
    </submittedName>
</protein>
<comment type="caution">
    <text evidence="1">The sequence shown here is derived from an EMBL/GenBank/DDBJ whole genome shotgun (WGS) entry which is preliminary data.</text>
</comment>
<dbReference type="AlphaFoldDB" id="A0A9D4M6F6"/>
<accession>A0A9D4M6F6</accession>
<proteinExistence type="predicted"/>